<reference evidence="1 2" key="1">
    <citation type="submission" date="2015-03" db="EMBL/GenBank/DDBJ databases">
        <authorList>
            <person name="Murphy D."/>
        </authorList>
    </citation>
    <scope>NUCLEOTIDE SEQUENCE [LARGE SCALE GENOMIC DNA]</scope>
    <source>
        <strain evidence="1 2">BR165/97</strain>
    </source>
</reference>
<dbReference type="OrthoDB" id="6614006at2"/>
<dbReference type="Proteomes" id="UP000038750">
    <property type="component" value="Unassembled WGS sequence"/>
</dbReference>
<dbReference type="RefSeq" id="WP_050073565.1">
    <property type="nucleotide sequence ID" value="NZ_CPZJ01000008.1"/>
</dbReference>
<name>A0A0T9M921_YERIN</name>
<protein>
    <submittedName>
        <fullName evidence="1">Uncharacterized protein</fullName>
    </submittedName>
</protein>
<sequence length="124" mass="13406">MQLIRTLGDVTQLPISSIQHQTLLQALTECTRGSLTLTCDLWSETETSLLYLIDGDEASLTPALTTQLQFLICNPEYVIRIDGTLFLALAILSDSGQGLYLLFSPTATFKGADALISIAENVGV</sequence>
<dbReference type="AlphaFoldDB" id="A0A0T9M921"/>
<dbReference type="EMBL" id="CPZJ01000008">
    <property type="protein sequence ID" value="CNF79007.1"/>
    <property type="molecule type" value="Genomic_DNA"/>
</dbReference>
<organism evidence="1 2">
    <name type="scientific">Yersinia intermedia</name>
    <dbReference type="NCBI Taxonomy" id="631"/>
    <lineage>
        <taxon>Bacteria</taxon>
        <taxon>Pseudomonadati</taxon>
        <taxon>Pseudomonadota</taxon>
        <taxon>Gammaproteobacteria</taxon>
        <taxon>Enterobacterales</taxon>
        <taxon>Yersiniaceae</taxon>
        <taxon>Yersinia</taxon>
    </lineage>
</organism>
<proteinExistence type="predicted"/>
<evidence type="ECO:0000313" key="1">
    <source>
        <dbReference type="EMBL" id="CNF79007.1"/>
    </source>
</evidence>
<evidence type="ECO:0000313" key="2">
    <source>
        <dbReference type="Proteomes" id="UP000038750"/>
    </source>
</evidence>
<gene>
    <name evidence="1" type="ORF">ERS008530_02113</name>
</gene>
<accession>A0A0T9M921</accession>